<dbReference type="GO" id="GO:0030576">
    <property type="term" value="P:Cajal body organization"/>
    <property type="evidence" value="ECO:0007669"/>
    <property type="project" value="TreeGrafter"/>
</dbReference>
<dbReference type="EMBL" id="CAJMWT010010168">
    <property type="protein sequence ID" value="CAE6541152.1"/>
    <property type="molecule type" value="Genomic_DNA"/>
</dbReference>
<dbReference type="InterPro" id="IPR036322">
    <property type="entry name" value="WD40_repeat_dom_sf"/>
</dbReference>
<gene>
    <name evidence="2" type="ORF">RDB_LOCUS197545</name>
</gene>
<dbReference type="InterPro" id="IPR015943">
    <property type="entry name" value="WD40/YVTN_repeat-like_dom_sf"/>
</dbReference>
<reference evidence="2" key="1">
    <citation type="submission" date="2021-01" db="EMBL/GenBank/DDBJ databases">
        <authorList>
            <person name="Kaushik A."/>
        </authorList>
    </citation>
    <scope>NUCLEOTIDE SEQUENCE</scope>
    <source>
        <strain evidence="2">AG2-2IIIB</strain>
    </source>
</reference>
<dbReference type="PANTHER" id="PTHR13211">
    <property type="entry name" value="TELOMERASE CAJAL BODY PROTEIN 1"/>
    <property type="match status" value="1"/>
</dbReference>
<dbReference type="Gene3D" id="2.130.10.10">
    <property type="entry name" value="YVTN repeat-like/Quinoprotein amine dehydrogenase"/>
    <property type="match status" value="1"/>
</dbReference>
<evidence type="ECO:0000313" key="2">
    <source>
        <dbReference type="EMBL" id="CAE6541152.1"/>
    </source>
</evidence>
<evidence type="ECO:0000313" key="3">
    <source>
        <dbReference type="Proteomes" id="UP000663843"/>
    </source>
</evidence>
<dbReference type="OrthoDB" id="6755010at2759"/>
<feature type="region of interest" description="Disordered" evidence="1">
    <location>
        <begin position="321"/>
        <end position="342"/>
    </location>
</feature>
<name>A0A8H3HK79_9AGAM</name>
<dbReference type="PANTHER" id="PTHR13211:SF0">
    <property type="entry name" value="TELOMERASE CAJAL BODY PROTEIN 1"/>
    <property type="match status" value="1"/>
</dbReference>
<evidence type="ECO:0000256" key="1">
    <source>
        <dbReference type="SAM" id="MobiDB-lite"/>
    </source>
</evidence>
<sequence>MDPNVTLQSGLASTSLLDAVFTAVDPPVITNTLGEPISEKSALTLADETSSTPAATNSGTDRPNLQPHLTLLLPSFSKTSNFFRNFQWCADGSSLLGVTEHASLEVLDLTNQENTVELKHRVSLPQPAPILSTAWFPTASSLDPASYCFVAATRDAPIKLFDASDGRVRASYKIIDHRERFIAPHSMAFNMYMNRLYCGFEDAIEVFDVHYPGEGTRLHTFIPNPRDTPPGIISSLAFAPDWTGTYAVGTFSGTIALYTEDTGAQVQNWLEGFEGGVIQQGQISIFDALGEQGRVGTVNAHQDSIGAIGFHPSKPYVVSASGSRHFEDAESSSSESEESEELEDVEVVISGVSVRGPIVRQKQRGPVVVDNSLKLWALE</sequence>
<dbReference type="Proteomes" id="UP000663843">
    <property type="component" value="Unassembled WGS sequence"/>
</dbReference>
<organism evidence="2 3">
    <name type="scientific">Rhizoctonia solani</name>
    <dbReference type="NCBI Taxonomy" id="456999"/>
    <lineage>
        <taxon>Eukaryota</taxon>
        <taxon>Fungi</taxon>
        <taxon>Dikarya</taxon>
        <taxon>Basidiomycota</taxon>
        <taxon>Agaricomycotina</taxon>
        <taxon>Agaricomycetes</taxon>
        <taxon>Cantharellales</taxon>
        <taxon>Ceratobasidiaceae</taxon>
        <taxon>Rhizoctonia</taxon>
    </lineage>
</organism>
<comment type="caution">
    <text evidence="2">The sequence shown here is derived from an EMBL/GenBank/DDBJ whole genome shotgun (WGS) entry which is preliminary data.</text>
</comment>
<dbReference type="GO" id="GO:0003723">
    <property type="term" value="F:RNA binding"/>
    <property type="evidence" value="ECO:0007669"/>
    <property type="project" value="TreeGrafter"/>
</dbReference>
<dbReference type="AlphaFoldDB" id="A0A8H3HK79"/>
<proteinExistence type="predicted"/>
<dbReference type="GO" id="GO:0015030">
    <property type="term" value="C:Cajal body"/>
    <property type="evidence" value="ECO:0007669"/>
    <property type="project" value="TreeGrafter"/>
</dbReference>
<dbReference type="InterPro" id="IPR051150">
    <property type="entry name" value="SWT21/TCAB1_mRNA_Telomere"/>
</dbReference>
<protein>
    <recommendedName>
        <fullName evidence="4">Telomerase Cajal body protein 1</fullName>
    </recommendedName>
</protein>
<evidence type="ECO:0008006" key="4">
    <source>
        <dbReference type="Google" id="ProtNLM"/>
    </source>
</evidence>
<dbReference type="SUPFAM" id="SSF50978">
    <property type="entry name" value="WD40 repeat-like"/>
    <property type="match status" value="1"/>
</dbReference>
<accession>A0A8H3HK79</accession>